<evidence type="ECO:0000259" key="2">
    <source>
        <dbReference type="Pfam" id="PF14028"/>
    </source>
</evidence>
<reference evidence="3 4" key="1">
    <citation type="submission" date="2018-07" db="EMBL/GenBank/DDBJ databases">
        <title>Pedobacter sp. nov., isolated from soil.</title>
        <authorList>
            <person name="Zhou L.Y."/>
            <person name="Du Z.J."/>
        </authorList>
    </citation>
    <scope>NUCLEOTIDE SEQUENCE [LARGE SCALE GENOMIC DNA]</scope>
    <source>
        <strain evidence="3 4">JDX94</strain>
    </source>
</reference>
<accession>A0A369PW84</accession>
<sequence length="944" mass="109545">MLHQTNKNNKNKQMKPNIHPSVIFRTPKFSYQSDLSACWDELKQAIAISSGAFYETIKDVEADDLKNLPQKVYFTIWKYFNRAKYRSTPYGTFASFSFLENAIRPDESRIVIDEGQIVHRFIDWPYRNELHFDFAEIILQNGLLFSNSSYYLTTDSIRYIACTNGVFELAEIEQDDFVKQILDTCIEPIHVNDLVEKLALDEESRINLLSLLNDMHSLQLVFTDRDPNIIGQDYFERVGITTVVDKPQYLIAERKAINGVLNEKLLRQIPNLIESLSKILQSDERDALKNFITRFKRKFDQQEVPLLTALDPEMGVGYDELEQAGENDDFVAQFNHKKNVDKDEKDLKYVLKNHLSKETFNKREPIFLNKLSFGLNEKPGVLPNSFSLLMSLADDLVCIDQIGGATANALTGRFSIADAAVEEYCKNTSNIEQKANPDVLFFDVAYMVETNVDNINRRKLVYGHQLSILNFDTSASPLALHDIQISVKDNQVFLRSYKLNKRLVPRLASAYNYTRSDLSVFRLLCDLQHQGIQTSLSFTLENIFPDLDYYPRFQYHNVVLSTAKWRVNKEMFFPDKVSLSIEEARSYLKKTGLSKFFKAGLSDQTLCFNLDNDDDVSAFLQFMQKQKKVYLEEVIITRDSVVEDQNGKPYLAQFILNLHHNNTVYGKLNEEENADTSIQQVYLPGKEWLYFEIYCHQQRSDEILAGIIPAFLGQFSEEIKSWFFIRYNENGNHLRFRVLLNKQEDGQKLTSAFSDALHHYLDKGLVSDLQLKTYKRETERYGANLISQVEQHFSVDSEFVLSLLQNHADAFTKYKSCSTMVNELRLAGVFDGAVLTKIIKLVSDSFNEEHHLDASDFKKLNQQYQLYKNLPEFTPHQNQKNAFDEFKKSFINILNQSSGDKRVKLFTDLMHMHVNRLFSRDQRTNEMVMYYFLLKDIQRKNAIG</sequence>
<feature type="domain" description="Lantibiotic dehydratase N-terminal" evidence="1">
    <location>
        <begin position="41"/>
        <end position="238"/>
    </location>
</feature>
<evidence type="ECO:0000313" key="3">
    <source>
        <dbReference type="EMBL" id="RDC54949.1"/>
    </source>
</evidence>
<evidence type="ECO:0000313" key="4">
    <source>
        <dbReference type="Proteomes" id="UP000253961"/>
    </source>
</evidence>
<evidence type="ECO:0000259" key="1">
    <source>
        <dbReference type="Pfam" id="PF04738"/>
    </source>
</evidence>
<protein>
    <recommendedName>
        <fullName evidence="5">Lantibiotic dehydratase</fullName>
    </recommendedName>
</protein>
<organism evidence="3 4">
    <name type="scientific">Pedobacter chinensis</name>
    <dbReference type="NCBI Taxonomy" id="2282421"/>
    <lineage>
        <taxon>Bacteria</taxon>
        <taxon>Pseudomonadati</taxon>
        <taxon>Bacteroidota</taxon>
        <taxon>Sphingobacteriia</taxon>
        <taxon>Sphingobacteriales</taxon>
        <taxon>Sphingobacteriaceae</taxon>
        <taxon>Pedobacter</taxon>
    </lineage>
</organism>
<dbReference type="InterPro" id="IPR006827">
    <property type="entry name" value="Lant_deHydtase_N"/>
</dbReference>
<feature type="domain" description="Thiopeptide-type bacteriocin biosynthesis" evidence="2">
    <location>
        <begin position="688"/>
        <end position="934"/>
    </location>
</feature>
<dbReference type="EMBL" id="QPKV01000009">
    <property type="protein sequence ID" value="RDC54949.1"/>
    <property type="molecule type" value="Genomic_DNA"/>
</dbReference>
<name>A0A369PW84_9SPHI</name>
<evidence type="ECO:0008006" key="5">
    <source>
        <dbReference type="Google" id="ProtNLM"/>
    </source>
</evidence>
<keyword evidence="4" id="KW-1185">Reference proteome</keyword>
<proteinExistence type="predicted"/>
<dbReference type="Proteomes" id="UP000253961">
    <property type="component" value="Unassembled WGS sequence"/>
</dbReference>
<dbReference type="NCBIfam" id="TIGR03891">
    <property type="entry name" value="thiopep_ocin"/>
    <property type="match status" value="1"/>
</dbReference>
<gene>
    <name evidence="3" type="ORF">DU508_19260</name>
</gene>
<dbReference type="Pfam" id="PF04738">
    <property type="entry name" value="Lant_dehydr_N"/>
    <property type="match status" value="2"/>
</dbReference>
<dbReference type="AlphaFoldDB" id="A0A369PW84"/>
<dbReference type="InterPro" id="IPR023809">
    <property type="entry name" value="Thiopep_bacteriocin_synth_dom"/>
</dbReference>
<comment type="caution">
    <text evidence="3">The sequence shown here is derived from an EMBL/GenBank/DDBJ whole genome shotgun (WGS) entry which is preliminary data.</text>
</comment>
<feature type="domain" description="Lantibiotic dehydratase N-terminal" evidence="1">
    <location>
        <begin position="258"/>
        <end position="617"/>
    </location>
</feature>
<dbReference type="Pfam" id="PF14028">
    <property type="entry name" value="Lant_dehydr_C"/>
    <property type="match status" value="1"/>
</dbReference>